<dbReference type="GO" id="GO:0046982">
    <property type="term" value="F:protein heterodimerization activity"/>
    <property type="evidence" value="ECO:0007669"/>
    <property type="project" value="InterPro"/>
</dbReference>
<proteinExistence type="inferred from homology"/>
<dbReference type="Proteomes" id="UP000578343">
    <property type="component" value="Unassembled WGS sequence"/>
</dbReference>
<name>A0A7K9DZ93_BARMA</name>
<dbReference type="InterPro" id="IPR007125">
    <property type="entry name" value="H2A/H2B/H3"/>
</dbReference>
<dbReference type="SMART" id="SM00428">
    <property type="entry name" value="H3"/>
    <property type="match status" value="1"/>
</dbReference>
<dbReference type="GO" id="GO:0030527">
    <property type="term" value="F:structural constituent of chromatin"/>
    <property type="evidence" value="ECO:0007669"/>
    <property type="project" value="InterPro"/>
</dbReference>
<protein>
    <submittedName>
        <fullName evidence="3">H3 protein</fullName>
    </submittedName>
</protein>
<dbReference type="GO" id="GO:0003677">
    <property type="term" value="F:DNA binding"/>
    <property type="evidence" value="ECO:0007669"/>
    <property type="project" value="InterPro"/>
</dbReference>
<feature type="non-terminal residue" evidence="3">
    <location>
        <position position="1"/>
    </location>
</feature>
<evidence type="ECO:0000259" key="2">
    <source>
        <dbReference type="Pfam" id="PF00125"/>
    </source>
</evidence>
<feature type="domain" description="Core Histone H2A/H2B/H3" evidence="2">
    <location>
        <begin position="22"/>
        <end position="90"/>
    </location>
</feature>
<reference evidence="3 4" key="1">
    <citation type="submission" date="2019-09" db="EMBL/GenBank/DDBJ databases">
        <title>Bird 10,000 Genomes (B10K) Project - Family phase.</title>
        <authorList>
            <person name="Zhang G."/>
        </authorList>
    </citation>
    <scope>NUCLEOTIDE SEQUENCE [LARGE SCALE GENOMIC DNA]</scope>
    <source>
        <strain evidence="3">B10K-DU-001-21</strain>
        <tissue evidence="3">Muscle</tissue>
    </source>
</reference>
<accession>A0A7K9DZ93</accession>
<feature type="non-terminal residue" evidence="3">
    <location>
        <position position="95"/>
    </location>
</feature>
<dbReference type="OrthoDB" id="9396507at2759"/>
<dbReference type="Gene3D" id="1.10.20.10">
    <property type="entry name" value="Histone, subunit A"/>
    <property type="match status" value="1"/>
</dbReference>
<evidence type="ECO:0000313" key="4">
    <source>
        <dbReference type="Proteomes" id="UP000578343"/>
    </source>
</evidence>
<organism evidence="3 4">
    <name type="scientific">Baryphthengus martii</name>
    <name type="common">Rufous motmot</name>
    <dbReference type="NCBI Taxonomy" id="176943"/>
    <lineage>
        <taxon>Eukaryota</taxon>
        <taxon>Metazoa</taxon>
        <taxon>Chordata</taxon>
        <taxon>Craniata</taxon>
        <taxon>Vertebrata</taxon>
        <taxon>Euteleostomi</taxon>
        <taxon>Archelosauria</taxon>
        <taxon>Archosauria</taxon>
        <taxon>Dinosauria</taxon>
        <taxon>Saurischia</taxon>
        <taxon>Theropoda</taxon>
        <taxon>Coelurosauria</taxon>
        <taxon>Aves</taxon>
        <taxon>Neognathae</taxon>
        <taxon>Neoaves</taxon>
        <taxon>Telluraves</taxon>
        <taxon>Coraciimorphae</taxon>
        <taxon>Coraciiformes</taxon>
        <taxon>Momotidae</taxon>
        <taxon>Baryphthengus</taxon>
    </lineage>
</organism>
<keyword evidence="4" id="KW-1185">Reference proteome</keyword>
<sequence length="95" mass="10212">LPSGAPALRKKLRLPRKKRLELLPAAAFRQLVQSFAVVRGGLGVQGGAVAALREGCEAHLLALLEEWGLCALHAKRVAVRVADVNLVRCLRGNRA</sequence>
<dbReference type="AlphaFoldDB" id="A0A7K9DZ93"/>
<dbReference type="PANTHER" id="PTHR11426">
    <property type="entry name" value="HISTONE H3"/>
    <property type="match status" value="1"/>
</dbReference>
<comment type="similarity">
    <text evidence="1">Belongs to the histone H3 family.</text>
</comment>
<dbReference type="EMBL" id="VWZK01003927">
    <property type="protein sequence ID" value="NXG70011.1"/>
    <property type="molecule type" value="Genomic_DNA"/>
</dbReference>
<dbReference type="GO" id="GO:0000786">
    <property type="term" value="C:nucleosome"/>
    <property type="evidence" value="ECO:0007669"/>
    <property type="project" value="InterPro"/>
</dbReference>
<evidence type="ECO:0000256" key="1">
    <source>
        <dbReference type="ARBA" id="ARBA00010343"/>
    </source>
</evidence>
<dbReference type="Pfam" id="PF00125">
    <property type="entry name" value="Histone"/>
    <property type="match status" value="1"/>
</dbReference>
<dbReference type="InterPro" id="IPR000164">
    <property type="entry name" value="Histone_H3/CENP-A"/>
</dbReference>
<comment type="caution">
    <text evidence="3">The sequence shown here is derived from an EMBL/GenBank/DDBJ whole genome shotgun (WGS) entry which is preliminary data.</text>
</comment>
<dbReference type="PRINTS" id="PR00622">
    <property type="entry name" value="HISTONEH3"/>
</dbReference>
<evidence type="ECO:0000313" key="3">
    <source>
        <dbReference type="EMBL" id="NXG70011.1"/>
    </source>
</evidence>
<dbReference type="SUPFAM" id="SSF47113">
    <property type="entry name" value="Histone-fold"/>
    <property type="match status" value="1"/>
</dbReference>
<dbReference type="InterPro" id="IPR009072">
    <property type="entry name" value="Histone-fold"/>
</dbReference>
<gene>
    <name evidence="3" type="primary">His2</name>
    <name evidence="3" type="ORF">BARMAR_R14694</name>
</gene>